<sequence length="294" mass="31503">MEAQQFFAGEKSTATTEALPLVGDSWALGDEDAVAEEDEGLECNDESSRVLDMQVSPHPEVAVSPSMNADDNIDPALRLISTSQYDPSVFAATPISPPASIYSKVTASTTTGFSETFSQSVPADITSPSTTGVLKSLSSHAVKVGATTSAGKDKGKEKVTTDTNSMSLGIPPRAPSSSGSSAARKRLRDPGSDISSKLSKASNSLVQQIQNSAEAKSESKRMRIQAEIVGKELRARDKNAQREHELKMKMVGNEHELSMAGEKTKQLELELKLEQAKIARLEAERRFSAAEEMD</sequence>
<name>A0A0C9YU78_9AGAM</name>
<feature type="region of interest" description="Disordered" evidence="2">
    <location>
        <begin position="120"/>
        <end position="222"/>
    </location>
</feature>
<reference evidence="4" key="2">
    <citation type="submission" date="2015-01" db="EMBL/GenBank/DDBJ databases">
        <title>Evolutionary Origins and Diversification of the Mycorrhizal Mutualists.</title>
        <authorList>
            <consortium name="DOE Joint Genome Institute"/>
            <consortium name="Mycorrhizal Genomics Consortium"/>
            <person name="Kohler A."/>
            <person name="Kuo A."/>
            <person name="Nagy L.G."/>
            <person name="Floudas D."/>
            <person name="Copeland A."/>
            <person name="Barry K.W."/>
            <person name="Cichocki N."/>
            <person name="Veneault-Fourrey C."/>
            <person name="LaButti K."/>
            <person name="Lindquist E.A."/>
            <person name="Lipzen A."/>
            <person name="Lundell T."/>
            <person name="Morin E."/>
            <person name="Murat C."/>
            <person name="Riley R."/>
            <person name="Ohm R."/>
            <person name="Sun H."/>
            <person name="Tunlid A."/>
            <person name="Henrissat B."/>
            <person name="Grigoriev I.V."/>
            <person name="Hibbett D.S."/>
            <person name="Martin F."/>
        </authorList>
    </citation>
    <scope>NUCLEOTIDE SEQUENCE [LARGE SCALE GENOMIC DNA]</scope>
    <source>
        <strain evidence="4">441</strain>
    </source>
</reference>
<feature type="compositionally biased region" description="Basic and acidic residues" evidence="2">
    <location>
        <begin position="151"/>
        <end position="160"/>
    </location>
</feature>
<evidence type="ECO:0000256" key="1">
    <source>
        <dbReference type="SAM" id="Coils"/>
    </source>
</evidence>
<evidence type="ECO:0000256" key="2">
    <source>
        <dbReference type="SAM" id="MobiDB-lite"/>
    </source>
</evidence>
<keyword evidence="4" id="KW-1185">Reference proteome</keyword>
<dbReference type="HOGENOM" id="CLU_074875_0_0_1"/>
<accession>A0A0C9YU78</accession>
<evidence type="ECO:0000313" key="3">
    <source>
        <dbReference type="EMBL" id="KIK13827.1"/>
    </source>
</evidence>
<keyword evidence="1" id="KW-0175">Coiled coil</keyword>
<feature type="coiled-coil region" evidence="1">
    <location>
        <begin position="264"/>
        <end position="293"/>
    </location>
</feature>
<proteinExistence type="predicted"/>
<gene>
    <name evidence="3" type="ORF">PISMIDRAFT_17701</name>
</gene>
<feature type="compositionally biased region" description="Polar residues" evidence="2">
    <location>
        <begin position="193"/>
        <end position="214"/>
    </location>
</feature>
<dbReference type="EMBL" id="KN833971">
    <property type="protein sequence ID" value="KIK13827.1"/>
    <property type="molecule type" value="Genomic_DNA"/>
</dbReference>
<evidence type="ECO:0000313" key="4">
    <source>
        <dbReference type="Proteomes" id="UP000054018"/>
    </source>
</evidence>
<feature type="compositionally biased region" description="Polar residues" evidence="2">
    <location>
        <begin position="120"/>
        <end position="139"/>
    </location>
</feature>
<dbReference type="Proteomes" id="UP000054018">
    <property type="component" value="Unassembled WGS sequence"/>
</dbReference>
<protein>
    <submittedName>
        <fullName evidence="3">Unplaced genomic scaffold scaffold_287, whole genome shotgun sequence</fullName>
    </submittedName>
</protein>
<dbReference type="AlphaFoldDB" id="A0A0C9YU78"/>
<organism evidence="3 4">
    <name type="scientific">Pisolithus microcarpus 441</name>
    <dbReference type="NCBI Taxonomy" id="765257"/>
    <lineage>
        <taxon>Eukaryota</taxon>
        <taxon>Fungi</taxon>
        <taxon>Dikarya</taxon>
        <taxon>Basidiomycota</taxon>
        <taxon>Agaricomycotina</taxon>
        <taxon>Agaricomycetes</taxon>
        <taxon>Agaricomycetidae</taxon>
        <taxon>Boletales</taxon>
        <taxon>Sclerodermatineae</taxon>
        <taxon>Pisolithaceae</taxon>
        <taxon>Pisolithus</taxon>
    </lineage>
</organism>
<reference evidence="3 4" key="1">
    <citation type="submission" date="2014-04" db="EMBL/GenBank/DDBJ databases">
        <authorList>
            <consortium name="DOE Joint Genome Institute"/>
            <person name="Kuo A."/>
            <person name="Kohler A."/>
            <person name="Costa M.D."/>
            <person name="Nagy L.G."/>
            <person name="Floudas D."/>
            <person name="Copeland A."/>
            <person name="Barry K.W."/>
            <person name="Cichocki N."/>
            <person name="Veneault-Fourrey C."/>
            <person name="LaButti K."/>
            <person name="Lindquist E.A."/>
            <person name="Lipzen A."/>
            <person name="Lundell T."/>
            <person name="Morin E."/>
            <person name="Murat C."/>
            <person name="Sun H."/>
            <person name="Tunlid A."/>
            <person name="Henrissat B."/>
            <person name="Grigoriev I.V."/>
            <person name="Hibbett D.S."/>
            <person name="Martin F."/>
            <person name="Nordberg H.P."/>
            <person name="Cantor M.N."/>
            <person name="Hua S.X."/>
        </authorList>
    </citation>
    <scope>NUCLEOTIDE SEQUENCE [LARGE SCALE GENOMIC DNA]</scope>
    <source>
        <strain evidence="3 4">441</strain>
    </source>
</reference>